<feature type="compositionally biased region" description="Basic and acidic residues" evidence="2">
    <location>
        <begin position="265"/>
        <end position="274"/>
    </location>
</feature>
<proteinExistence type="predicted"/>
<reference evidence="4" key="1">
    <citation type="submission" date="2023-11" db="EMBL/GenBank/DDBJ databases">
        <authorList>
            <person name="De Vega J J."/>
            <person name="De Vega J J."/>
        </authorList>
    </citation>
    <scope>NUCLEOTIDE SEQUENCE</scope>
</reference>
<evidence type="ECO:0000256" key="1">
    <source>
        <dbReference type="ARBA" id="ARBA00022884"/>
    </source>
</evidence>
<name>A0AAD2Q5B6_9AGAR</name>
<keyword evidence="5" id="KW-1185">Reference proteome</keyword>
<feature type="compositionally biased region" description="Basic and acidic residues" evidence="2">
    <location>
        <begin position="401"/>
        <end position="426"/>
    </location>
</feature>
<gene>
    <name evidence="4" type="ORF">MYCIT1_LOCUS23859</name>
</gene>
<dbReference type="EMBL" id="CAVNYO010000405">
    <property type="protein sequence ID" value="CAK5275832.1"/>
    <property type="molecule type" value="Genomic_DNA"/>
</dbReference>
<dbReference type="GO" id="GO:0003723">
    <property type="term" value="F:RNA binding"/>
    <property type="evidence" value="ECO:0007669"/>
    <property type="project" value="UniProtKB-KW"/>
</dbReference>
<feature type="region of interest" description="Disordered" evidence="2">
    <location>
        <begin position="288"/>
        <end position="316"/>
    </location>
</feature>
<sequence length="440" mass="49710">LRRTATDELLSLDISALQYHFFSPFSSPHLIMDTTEESIPDALSYDDTAYEDQLPSAAEQAQAQASLRNRIGASKVYLLSDAVKTKVGGKRKHGEDDEMDEEDPDMDADRRRSARKRVAAVRHAHSQFTHGPHLRVRDALRDEPARAGMDQVDDERCVLVFKSKAEARDAFALLQRNADEMPDEEGYVPAKLVPIAVWPPEERINNSLGGGSEMKGSLLMRWARPEDIKKRGARNQSRFYQTHGWKAGKEESNYDGAQTKRRRRDSFGRDEASERAALDAELDAFIRTEDDDDDGPPQPDVAADAGEETIHDDGASLLSKMRSDYITNDGRSLLERTSVMRVQPVALEQRLTSPVPRRAQGTMYADMLEDRVSHKLVIASDSSLQWGRERKSRPSTNGNSRRRDSGRQIRGERNRRPERSQATREDLDAELDAFLSEDKF</sequence>
<protein>
    <recommendedName>
        <fullName evidence="3">Chromatin target of PRMT1 protein C-terminal domain-containing protein</fullName>
    </recommendedName>
</protein>
<evidence type="ECO:0000259" key="3">
    <source>
        <dbReference type="Pfam" id="PF13865"/>
    </source>
</evidence>
<feature type="region of interest" description="Disordered" evidence="2">
    <location>
        <begin position="249"/>
        <end position="274"/>
    </location>
</feature>
<feature type="non-terminal residue" evidence="4">
    <location>
        <position position="1"/>
    </location>
</feature>
<feature type="domain" description="Chromatin target of PRMT1 protein C-terminal" evidence="3">
    <location>
        <begin position="388"/>
        <end position="436"/>
    </location>
</feature>
<feature type="region of interest" description="Disordered" evidence="2">
    <location>
        <begin position="87"/>
        <end position="115"/>
    </location>
</feature>
<evidence type="ECO:0000256" key="2">
    <source>
        <dbReference type="SAM" id="MobiDB-lite"/>
    </source>
</evidence>
<organism evidence="4 5">
    <name type="scientific">Mycena citricolor</name>
    <dbReference type="NCBI Taxonomy" id="2018698"/>
    <lineage>
        <taxon>Eukaryota</taxon>
        <taxon>Fungi</taxon>
        <taxon>Dikarya</taxon>
        <taxon>Basidiomycota</taxon>
        <taxon>Agaricomycotina</taxon>
        <taxon>Agaricomycetes</taxon>
        <taxon>Agaricomycetidae</taxon>
        <taxon>Agaricales</taxon>
        <taxon>Marasmiineae</taxon>
        <taxon>Mycenaceae</taxon>
        <taxon>Mycena</taxon>
    </lineage>
</organism>
<dbReference type="Pfam" id="PF13865">
    <property type="entry name" value="FoP_duplication"/>
    <property type="match status" value="1"/>
</dbReference>
<dbReference type="Proteomes" id="UP001295794">
    <property type="component" value="Unassembled WGS sequence"/>
</dbReference>
<feature type="region of interest" description="Disordered" evidence="2">
    <location>
        <begin position="383"/>
        <end position="429"/>
    </location>
</feature>
<feature type="compositionally biased region" description="Acidic residues" evidence="2">
    <location>
        <begin position="96"/>
        <end position="106"/>
    </location>
</feature>
<comment type="caution">
    <text evidence="4">The sequence shown here is derived from an EMBL/GenBank/DDBJ whole genome shotgun (WGS) entry which is preliminary data.</text>
</comment>
<dbReference type="AlphaFoldDB" id="A0AAD2Q5B6"/>
<evidence type="ECO:0000313" key="5">
    <source>
        <dbReference type="Proteomes" id="UP001295794"/>
    </source>
</evidence>
<keyword evidence="1" id="KW-0694">RNA-binding</keyword>
<accession>A0AAD2Q5B6</accession>
<dbReference type="InterPro" id="IPR025715">
    <property type="entry name" value="FoP_C"/>
</dbReference>
<evidence type="ECO:0000313" key="4">
    <source>
        <dbReference type="EMBL" id="CAK5275832.1"/>
    </source>
</evidence>